<dbReference type="RefSeq" id="WP_216127551.1">
    <property type="nucleotide sequence ID" value="NZ_CP064782.1"/>
</dbReference>
<dbReference type="InterPro" id="IPR050367">
    <property type="entry name" value="APC_superfamily"/>
</dbReference>
<feature type="transmembrane region" description="Helical" evidence="5">
    <location>
        <begin position="193"/>
        <end position="213"/>
    </location>
</feature>
<feature type="domain" description="Amino acid permease/ SLC12A" evidence="6">
    <location>
        <begin position="22"/>
        <end position="429"/>
    </location>
</feature>
<feature type="transmembrane region" description="Helical" evidence="5">
    <location>
        <begin position="272"/>
        <end position="300"/>
    </location>
</feature>
<dbReference type="EMBL" id="CP064782">
    <property type="protein sequence ID" value="QWT49304.1"/>
    <property type="molecule type" value="Genomic_DNA"/>
</dbReference>
<feature type="transmembrane region" description="Helical" evidence="5">
    <location>
        <begin position="12"/>
        <end position="38"/>
    </location>
</feature>
<keyword evidence="2 5" id="KW-0812">Transmembrane</keyword>
<accession>A0A975SP08</accession>
<dbReference type="PANTHER" id="PTHR42770:SF16">
    <property type="entry name" value="AMINO ACID PERMEASE"/>
    <property type="match status" value="1"/>
</dbReference>
<evidence type="ECO:0000256" key="4">
    <source>
        <dbReference type="ARBA" id="ARBA00023136"/>
    </source>
</evidence>
<feature type="transmembrane region" description="Helical" evidence="5">
    <location>
        <begin position="233"/>
        <end position="252"/>
    </location>
</feature>
<feature type="transmembrane region" description="Helical" evidence="5">
    <location>
        <begin position="160"/>
        <end position="181"/>
    </location>
</feature>
<evidence type="ECO:0000313" key="8">
    <source>
        <dbReference type="Proteomes" id="UP000683428"/>
    </source>
</evidence>
<feature type="transmembrane region" description="Helical" evidence="5">
    <location>
        <begin position="90"/>
        <end position="118"/>
    </location>
</feature>
<dbReference type="Pfam" id="PF00324">
    <property type="entry name" value="AA_permease"/>
    <property type="match status" value="1"/>
</dbReference>
<evidence type="ECO:0000256" key="5">
    <source>
        <dbReference type="SAM" id="Phobius"/>
    </source>
</evidence>
<organism evidence="7 8">
    <name type="scientific">Azospira inquinata</name>
    <dbReference type="NCBI Taxonomy" id="2785627"/>
    <lineage>
        <taxon>Bacteria</taxon>
        <taxon>Pseudomonadati</taxon>
        <taxon>Pseudomonadota</taxon>
        <taxon>Betaproteobacteria</taxon>
        <taxon>Rhodocyclales</taxon>
        <taxon>Rhodocyclaceae</taxon>
        <taxon>Azospira</taxon>
    </lineage>
</organism>
<protein>
    <submittedName>
        <fullName evidence="7">APC family permease</fullName>
    </submittedName>
</protein>
<dbReference type="PANTHER" id="PTHR42770">
    <property type="entry name" value="AMINO ACID TRANSPORTER-RELATED"/>
    <property type="match status" value="1"/>
</dbReference>
<keyword evidence="4 5" id="KW-0472">Membrane</keyword>
<evidence type="ECO:0000256" key="2">
    <source>
        <dbReference type="ARBA" id="ARBA00022692"/>
    </source>
</evidence>
<reference evidence="7" key="1">
    <citation type="submission" date="2020-11" db="EMBL/GenBank/DDBJ databases">
        <title>Azospira inquinata sp. nov.</title>
        <authorList>
            <person name="Moe W.M."/>
            <person name="Mikes M.C."/>
        </authorList>
    </citation>
    <scope>NUCLEOTIDE SEQUENCE</scope>
    <source>
        <strain evidence="7">Azo-3</strain>
    </source>
</reference>
<proteinExistence type="predicted"/>
<feature type="transmembrane region" description="Helical" evidence="5">
    <location>
        <begin position="436"/>
        <end position="455"/>
    </location>
</feature>
<dbReference type="GO" id="GO:0055085">
    <property type="term" value="P:transmembrane transport"/>
    <property type="evidence" value="ECO:0007669"/>
    <property type="project" value="InterPro"/>
</dbReference>
<gene>
    <name evidence="7" type="ORF">Azoinq_01430</name>
</gene>
<feature type="transmembrane region" description="Helical" evidence="5">
    <location>
        <begin position="50"/>
        <end position="69"/>
    </location>
</feature>
<dbReference type="PIRSF" id="PIRSF006060">
    <property type="entry name" value="AA_transporter"/>
    <property type="match status" value="1"/>
</dbReference>
<evidence type="ECO:0000313" key="7">
    <source>
        <dbReference type="EMBL" id="QWT49304.1"/>
    </source>
</evidence>
<name>A0A975SP08_9RHOO</name>
<sequence>MMENKSLRKDSLGLWAVIFFVVAAASPLTGIVGALPIAFMAGNGAGVPGVYVIAGLILLVFTFGFVAMSRHVVNAGAFYSYISVGLGRKLGIAGLSLALLAYTAIQLSVVAMFGFFAAQFCADHLGLTGPWWAFSAVMLVVVLGLGMGKVELGGRILGSLMLLEIGIALLTVLGVLLTKGVASLDFNSFTPKLALSGSMGIAMIFAISSFVGFEATAIYSEECKEPEKVIPRATILAVILISLFFATTSWGFVEMYGQDHVAQVAAKDPGRFVFNVANSVLGGWAVQLMSLLLVTSLFAATQAFHNTMSRYLFSIARDGFLWKKMARVHPRFHTPYVASIVQTGMMLVLLAGVSLAALDPLEGVFAWCSAIGTMSILSLQGLVSVAVLCFFLRNPHLSGSRWSTRGAPVLAALGMFGALYMVAAHLDVLSGSNSRTIFLLPYLVGGVALVGYGLAQYLSWFQPQKYAQLGKIVDSLG</sequence>
<feature type="transmembrane region" description="Helical" evidence="5">
    <location>
        <begin position="130"/>
        <end position="148"/>
    </location>
</feature>
<feature type="transmembrane region" description="Helical" evidence="5">
    <location>
        <begin position="404"/>
        <end position="424"/>
    </location>
</feature>
<evidence type="ECO:0000259" key="6">
    <source>
        <dbReference type="Pfam" id="PF00324"/>
    </source>
</evidence>
<dbReference type="Proteomes" id="UP000683428">
    <property type="component" value="Chromosome"/>
</dbReference>
<dbReference type="InterPro" id="IPR004841">
    <property type="entry name" value="AA-permease/SLC12A_dom"/>
</dbReference>
<keyword evidence="3 5" id="KW-1133">Transmembrane helix</keyword>
<feature type="transmembrane region" description="Helical" evidence="5">
    <location>
        <begin position="336"/>
        <end position="358"/>
    </location>
</feature>
<evidence type="ECO:0000256" key="1">
    <source>
        <dbReference type="ARBA" id="ARBA00004141"/>
    </source>
</evidence>
<feature type="transmembrane region" description="Helical" evidence="5">
    <location>
        <begin position="364"/>
        <end position="392"/>
    </location>
</feature>
<comment type="subcellular location">
    <subcellularLocation>
        <location evidence="1">Membrane</location>
        <topology evidence="1">Multi-pass membrane protein</topology>
    </subcellularLocation>
</comment>
<dbReference type="AlphaFoldDB" id="A0A975SP08"/>
<dbReference type="GO" id="GO:0016020">
    <property type="term" value="C:membrane"/>
    <property type="evidence" value="ECO:0007669"/>
    <property type="project" value="UniProtKB-SubCell"/>
</dbReference>
<evidence type="ECO:0000256" key="3">
    <source>
        <dbReference type="ARBA" id="ARBA00022989"/>
    </source>
</evidence>
<keyword evidence="8" id="KW-1185">Reference proteome</keyword>
<dbReference type="KEGG" id="aiq:Azoinq_01430"/>